<feature type="compositionally biased region" description="Basic and acidic residues" evidence="1">
    <location>
        <begin position="60"/>
        <end position="73"/>
    </location>
</feature>
<dbReference type="GeneID" id="87882236"/>
<sequence length="383" mass="43903">MDRAPRLLSVPSTASRPPTDQPHSKVIKETPIGKGLDTFRALFDAICEDASISHRHKQAKTKDGDNRADTDNHSVIDHHSVTDRPVTLSTLPPEVHRLIFTCIECIEDVFRLGLANRYFWSIGRERIHDYYTSFLGRWAKENIVCVGEDVKPGDYPPGLFSAEELDVLHQKTSDIPYDWDDDWEDVAFANEPFTLHHFTFPSISTTEQDVRLFGESLALAGHLSDLEDISKDPAFHCIRSKIRVKEETYFPQDQQWILRNLTTKQFVRSEAIILKPEFVHGPNISVLGFGEVVMSRIYWSTSSFTSMSDTVNISRGVWAGHRLDITTLARHRDETNEVGWSDVSDEVAREIAVIWESEYGADWRETLCNHWYQKYGGFSRPVY</sequence>
<evidence type="ECO:0000256" key="1">
    <source>
        <dbReference type="SAM" id="MobiDB-lite"/>
    </source>
</evidence>
<reference evidence="2" key="2">
    <citation type="submission" date="2023-06" db="EMBL/GenBank/DDBJ databases">
        <authorList>
            <consortium name="Lawrence Berkeley National Laboratory"/>
            <person name="Mondo S.J."/>
            <person name="Hensen N."/>
            <person name="Bonometti L."/>
            <person name="Westerberg I."/>
            <person name="Brannstrom I.O."/>
            <person name="Guillou S."/>
            <person name="Cros-Aarteil S."/>
            <person name="Calhoun S."/>
            <person name="Haridas S."/>
            <person name="Kuo A."/>
            <person name="Pangilinan J."/>
            <person name="Riley R."/>
            <person name="Labutti K."/>
            <person name="Andreopoulos B."/>
            <person name="Lipzen A."/>
            <person name="Chen C."/>
            <person name="Yanf M."/>
            <person name="Daum C."/>
            <person name="Ng V."/>
            <person name="Clum A."/>
            <person name="Steindorff A."/>
            <person name="Ohm R."/>
            <person name="Martin F."/>
            <person name="Silar P."/>
            <person name="Natvig D."/>
            <person name="Lalanne C."/>
            <person name="Gautier V."/>
            <person name="Ament-Velasquez S.L."/>
            <person name="Kruys A."/>
            <person name="Hutchinson M.I."/>
            <person name="Powell A.J."/>
            <person name="Barry K."/>
            <person name="Miller A.N."/>
            <person name="Grigoriev I.V."/>
            <person name="Debuchy R."/>
            <person name="Gladieux P."/>
            <person name="Thoren M.H."/>
            <person name="Johannesson H."/>
        </authorList>
    </citation>
    <scope>NUCLEOTIDE SEQUENCE</scope>
    <source>
        <strain evidence="2">CBS 333.67</strain>
    </source>
</reference>
<protein>
    <recommendedName>
        <fullName evidence="4">F-box domain-containing protein</fullName>
    </recommendedName>
</protein>
<evidence type="ECO:0008006" key="4">
    <source>
        <dbReference type="Google" id="ProtNLM"/>
    </source>
</evidence>
<dbReference type="EMBL" id="JAUDZG010000006">
    <property type="protein sequence ID" value="KAK3303181.1"/>
    <property type="molecule type" value="Genomic_DNA"/>
</dbReference>
<evidence type="ECO:0000313" key="2">
    <source>
        <dbReference type="EMBL" id="KAK3303181.1"/>
    </source>
</evidence>
<organism evidence="2 3">
    <name type="scientific">Chaetomium strumarium</name>
    <dbReference type="NCBI Taxonomy" id="1170767"/>
    <lineage>
        <taxon>Eukaryota</taxon>
        <taxon>Fungi</taxon>
        <taxon>Dikarya</taxon>
        <taxon>Ascomycota</taxon>
        <taxon>Pezizomycotina</taxon>
        <taxon>Sordariomycetes</taxon>
        <taxon>Sordariomycetidae</taxon>
        <taxon>Sordariales</taxon>
        <taxon>Chaetomiaceae</taxon>
        <taxon>Chaetomium</taxon>
    </lineage>
</organism>
<proteinExistence type="predicted"/>
<name>A0AAJ0LZ92_9PEZI</name>
<evidence type="ECO:0000313" key="3">
    <source>
        <dbReference type="Proteomes" id="UP001273166"/>
    </source>
</evidence>
<dbReference type="AlphaFoldDB" id="A0AAJ0LZ92"/>
<feature type="region of interest" description="Disordered" evidence="1">
    <location>
        <begin position="1"/>
        <end position="27"/>
    </location>
</feature>
<gene>
    <name evidence="2" type="ORF">B0T15DRAFT_266240</name>
</gene>
<comment type="caution">
    <text evidence="2">The sequence shown here is derived from an EMBL/GenBank/DDBJ whole genome shotgun (WGS) entry which is preliminary data.</text>
</comment>
<accession>A0AAJ0LZ92</accession>
<feature type="region of interest" description="Disordered" evidence="1">
    <location>
        <begin position="54"/>
        <end position="73"/>
    </location>
</feature>
<reference evidence="2" key="1">
    <citation type="journal article" date="2023" name="Mol. Phylogenet. Evol.">
        <title>Genome-scale phylogeny and comparative genomics of the fungal order Sordariales.</title>
        <authorList>
            <person name="Hensen N."/>
            <person name="Bonometti L."/>
            <person name="Westerberg I."/>
            <person name="Brannstrom I.O."/>
            <person name="Guillou S."/>
            <person name="Cros-Aarteil S."/>
            <person name="Calhoun S."/>
            <person name="Haridas S."/>
            <person name="Kuo A."/>
            <person name="Mondo S."/>
            <person name="Pangilinan J."/>
            <person name="Riley R."/>
            <person name="LaButti K."/>
            <person name="Andreopoulos B."/>
            <person name="Lipzen A."/>
            <person name="Chen C."/>
            <person name="Yan M."/>
            <person name="Daum C."/>
            <person name="Ng V."/>
            <person name="Clum A."/>
            <person name="Steindorff A."/>
            <person name="Ohm R.A."/>
            <person name="Martin F."/>
            <person name="Silar P."/>
            <person name="Natvig D.O."/>
            <person name="Lalanne C."/>
            <person name="Gautier V."/>
            <person name="Ament-Velasquez S.L."/>
            <person name="Kruys A."/>
            <person name="Hutchinson M.I."/>
            <person name="Powell A.J."/>
            <person name="Barry K."/>
            <person name="Miller A.N."/>
            <person name="Grigoriev I.V."/>
            <person name="Debuchy R."/>
            <person name="Gladieux P."/>
            <person name="Hiltunen Thoren M."/>
            <person name="Johannesson H."/>
        </authorList>
    </citation>
    <scope>NUCLEOTIDE SEQUENCE</scope>
    <source>
        <strain evidence="2">CBS 333.67</strain>
    </source>
</reference>
<dbReference type="RefSeq" id="XP_062718961.1">
    <property type="nucleotide sequence ID" value="XM_062863407.1"/>
</dbReference>
<dbReference type="Proteomes" id="UP001273166">
    <property type="component" value="Unassembled WGS sequence"/>
</dbReference>
<keyword evidence="3" id="KW-1185">Reference proteome</keyword>